<dbReference type="EMBL" id="GU071103">
    <property type="protein sequence ID" value="ADO98993.1"/>
    <property type="molecule type" value="Genomic_DNA"/>
</dbReference>
<evidence type="ECO:0000256" key="1">
    <source>
        <dbReference type="SAM" id="MobiDB-lite"/>
    </source>
</evidence>
<feature type="region of interest" description="Disordered" evidence="1">
    <location>
        <begin position="36"/>
        <end position="74"/>
    </location>
</feature>
<dbReference type="GeneID" id="10329495"/>
<dbReference type="RefSeq" id="YP_004324941.1">
    <property type="nucleotide sequence ID" value="NC_015290.1"/>
</dbReference>
<dbReference type="KEGG" id="vg:10329495"/>
<dbReference type="OrthoDB" id="35029at10239"/>
<evidence type="ECO:0000313" key="3">
    <source>
        <dbReference type="Proteomes" id="UP000006532"/>
    </source>
</evidence>
<accession>E3SNM8</accession>
<sequence>MSDQYEYLKRQHILATYMEHDNGYTKEDIKRILGSSWPQMPEDHETGNQLRRRKGREMREGKRPYPTYPAKKVGPQFDENGKYIYPEGSGFNWMEKIDPNSPWNCTGGKVS</sequence>
<keyword evidence="3" id="KW-1185">Reference proteome</keyword>
<protein>
    <submittedName>
        <fullName evidence="2">Uncharacterized protein</fullName>
    </submittedName>
</protein>
<dbReference type="Proteomes" id="UP000006532">
    <property type="component" value="Segment"/>
</dbReference>
<evidence type="ECO:0000313" key="2">
    <source>
        <dbReference type="EMBL" id="ADO98993.1"/>
    </source>
</evidence>
<gene>
    <name evidence="2" type="ORF">PSSM7_110</name>
</gene>
<name>E3SNM8_9CAUD</name>
<reference evidence="2 3" key="1">
    <citation type="journal article" date="2010" name="Environ. Microbiol.">
        <title>Genomic analysis of oceanic cyanobacterial myoviruses compared with T4-like myoviruses from diverse hosts and environments.</title>
        <authorList>
            <person name="Sullivan M.B."/>
            <person name="Huang K.H."/>
            <person name="Ignacio-Espinoza J.C."/>
            <person name="Berlin A.M."/>
            <person name="Kelly L."/>
            <person name="Weigele P.R."/>
            <person name="DeFrancesco A.S."/>
            <person name="Kern S.E."/>
            <person name="Thompson L.R."/>
            <person name="Young S."/>
            <person name="Yandava C."/>
            <person name="Fu R."/>
            <person name="Krastins B."/>
            <person name="Chase M."/>
            <person name="Sarracino D."/>
            <person name="Osburne M.S."/>
            <person name="Henn M.R."/>
            <person name="Chisholm S.W."/>
        </authorList>
    </citation>
    <scope>NUCLEOTIDE SEQUENCE [LARGE SCALE GENOMIC DNA]</scope>
    <source>
        <strain evidence="2">NATL1A-15</strain>
    </source>
</reference>
<organism evidence="2 3">
    <name type="scientific">Prochlorococcus phage P-SSM7</name>
    <dbReference type="NCBI Taxonomy" id="445688"/>
    <lineage>
        <taxon>Viruses</taxon>
        <taxon>Duplodnaviria</taxon>
        <taxon>Heunggongvirae</taxon>
        <taxon>Uroviricota</taxon>
        <taxon>Caudoviricetes</taxon>
        <taxon>Pantevenvirales</taxon>
        <taxon>Kyanoviridae</taxon>
        <taxon>Palaemonvirus</taxon>
        <taxon>Palaemonvirus pssm7</taxon>
    </lineage>
</organism>
<proteinExistence type="predicted"/>